<dbReference type="InterPro" id="IPR036259">
    <property type="entry name" value="MFS_trans_sf"/>
</dbReference>
<accession>A0A0R2KQ09</accession>
<feature type="transmembrane region" description="Helical" evidence="1">
    <location>
        <begin position="119"/>
        <end position="139"/>
    </location>
</feature>
<dbReference type="Pfam" id="PF22564">
    <property type="entry name" value="HAAS"/>
    <property type="match status" value="1"/>
</dbReference>
<dbReference type="SUPFAM" id="SSF103473">
    <property type="entry name" value="MFS general substrate transporter"/>
    <property type="match status" value="1"/>
</dbReference>
<keyword evidence="1" id="KW-1133">Transmembrane helix</keyword>
<sequence length="205" mass="23202">MNEAQDKYIAEVASYLGRLTPDEQADTLAFYKEYLADANFQKRSEIEKHLGSPRKLSRRILADHSIKLTEDEMKQTKKMNPRDNTRMIWLVLLALITSPVTLGIGGLLVVFVIVLLLMVLSAVFAVVSILAAVIVVAAFGIYSGIYLLFVSFWVGLFYLSVGIGCVALLMIALPIFYWIFTWLMQIIGKMTNGIYRKMRRKEKIA</sequence>
<dbReference type="Proteomes" id="UP000051500">
    <property type="component" value="Unassembled WGS sequence"/>
</dbReference>
<evidence type="ECO:0000313" key="3">
    <source>
        <dbReference type="Proteomes" id="UP000051500"/>
    </source>
</evidence>
<keyword evidence="1" id="KW-0812">Transmembrane</keyword>
<name>A0A0R2KQ09_9LACO</name>
<organism evidence="2 3">
    <name type="scientific">Ligilactobacillus ceti DSM 22408</name>
    <dbReference type="NCBI Taxonomy" id="1122146"/>
    <lineage>
        <taxon>Bacteria</taxon>
        <taxon>Bacillati</taxon>
        <taxon>Bacillota</taxon>
        <taxon>Bacilli</taxon>
        <taxon>Lactobacillales</taxon>
        <taxon>Lactobacillaceae</taxon>
        <taxon>Ligilactobacillus</taxon>
    </lineage>
</organism>
<keyword evidence="3" id="KW-1185">Reference proteome</keyword>
<feature type="transmembrane region" description="Helical" evidence="1">
    <location>
        <begin position="87"/>
        <end position="113"/>
    </location>
</feature>
<gene>
    <name evidence="2" type="ORF">IV53_GL001187</name>
</gene>
<dbReference type="RefSeq" id="WP_027106778.1">
    <property type="nucleotide sequence ID" value="NZ_AUHP01000018.1"/>
</dbReference>
<evidence type="ECO:0000256" key="1">
    <source>
        <dbReference type="SAM" id="Phobius"/>
    </source>
</evidence>
<feature type="transmembrane region" description="Helical" evidence="1">
    <location>
        <begin position="175"/>
        <end position="195"/>
    </location>
</feature>
<dbReference type="PATRIC" id="fig|1122146.4.peg.1224"/>
<protein>
    <recommendedName>
        <fullName evidence="4">Integral membrane protein</fullName>
    </recommendedName>
</protein>
<dbReference type="EMBL" id="JQBZ01000010">
    <property type="protein sequence ID" value="KRN89637.1"/>
    <property type="molecule type" value="Genomic_DNA"/>
</dbReference>
<comment type="caution">
    <text evidence="2">The sequence shown here is derived from an EMBL/GenBank/DDBJ whole genome shotgun (WGS) entry which is preliminary data.</text>
</comment>
<dbReference type="OrthoDB" id="2242293at2"/>
<feature type="transmembrane region" description="Helical" evidence="1">
    <location>
        <begin position="146"/>
        <end position="169"/>
    </location>
</feature>
<evidence type="ECO:0000313" key="2">
    <source>
        <dbReference type="EMBL" id="KRN89637.1"/>
    </source>
</evidence>
<dbReference type="STRING" id="1122146.IV53_GL001187"/>
<dbReference type="AlphaFoldDB" id="A0A0R2KQ09"/>
<reference evidence="2 3" key="1">
    <citation type="journal article" date="2015" name="Genome Announc.">
        <title>Expanding the biotechnology potential of lactobacilli through comparative genomics of 213 strains and associated genera.</title>
        <authorList>
            <person name="Sun Z."/>
            <person name="Harris H.M."/>
            <person name="McCann A."/>
            <person name="Guo C."/>
            <person name="Argimon S."/>
            <person name="Zhang W."/>
            <person name="Yang X."/>
            <person name="Jeffery I.B."/>
            <person name="Cooney J.C."/>
            <person name="Kagawa T.F."/>
            <person name="Liu W."/>
            <person name="Song Y."/>
            <person name="Salvetti E."/>
            <person name="Wrobel A."/>
            <person name="Rasinkangas P."/>
            <person name="Parkhill J."/>
            <person name="Rea M.C."/>
            <person name="O'Sullivan O."/>
            <person name="Ritari J."/>
            <person name="Douillard F.P."/>
            <person name="Paul Ross R."/>
            <person name="Yang R."/>
            <person name="Briner A.E."/>
            <person name="Felis G.E."/>
            <person name="de Vos W.M."/>
            <person name="Barrangou R."/>
            <person name="Klaenhammer T.R."/>
            <person name="Caufield P.W."/>
            <person name="Cui Y."/>
            <person name="Zhang H."/>
            <person name="O'Toole P.W."/>
        </authorList>
    </citation>
    <scope>NUCLEOTIDE SEQUENCE [LARGE SCALE GENOMIC DNA]</scope>
    <source>
        <strain evidence="2 3">DSM 22408</strain>
    </source>
</reference>
<proteinExistence type="predicted"/>
<keyword evidence="1" id="KW-0472">Membrane</keyword>
<dbReference type="eggNOG" id="COG4709">
    <property type="taxonomic scope" value="Bacteria"/>
</dbReference>
<evidence type="ECO:0008006" key="4">
    <source>
        <dbReference type="Google" id="ProtNLM"/>
    </source>
</evidence>